<dbReference type="PROSITE" id="PS51257">
    <property type="entry name" value="PROKAR_LIPOPROTEIN"/>
    <property type="match status" value="1"/>
</dbReference>
<protein>
    <recommendedName>
        <fullName evidence="1">ABC-type transport auxiliary lipoprotein component domain-containing protein</fullName>
    </recommendedName>
</protein>
<evidence type="ECO:0000313" key="2">
    <source>
        <dbReference type="EMBL" id="SMF51335.1"/>
    </source>
</evidence>
<dbReference type="SUPFAM" id="SSF159594">
    <property type="entry name" value="XCC0632-like"/>
    <property type="match status" value="1"/>
</dbReference>
<dbReference type="InterPro" id="IPR005586">
    <property type="entry name" value="ABC_trans_aux"/>
</dbReference>
<name>A0A1X7FFX2_9PROT</name>
<evidence type="ECO:0000259" key="1">
    <source>
        <dbReference type="Pfam" id="PF03886"/>
    </source>
</evidence>
<feature type="domain" description="ABC-type transport auxiliary lipoprotein component" evidence="1">
    <location>
        <begin position="37"/>
        <end position="200"/>
    </location>
</feature>
<accession>A0A1X7FFX2</accession>
<gene>
    <name evidence="2" type="ORF">SAMN02982917_2797</name>
</gene>
<dbReference type="Proteomes" id="UP000192936">
    <property type="component" value="Unassembled WGS sequence"/>
</dbReference>
<organism evidence="2 3">
    <name type="scientific">Azospirillum oryzae</name>
    <dbReference type="NCBI Taxonomy" id="286727"/>
    <lineage>
        <taxon>Bacteria</taxon>
        <taxon>Pseudomonadati</taxon>
        <taxon>Pseudomonadota</taxon>
        <taxon>Alphaproteobacteria</taxon>
        <taxon>Rhodospirillales</taxon>
        <taxon>Azospirillaceae</taxon>
        <taxon>Azospirillum</taxon>
    </lineage>
</organism>
<sequence>MGEERVMDWVRGLRNAALAAPLLVLAACQSTPESRLYTLAVVPPIEAAQPVRSAPQTLALGSLDLPMLIDRPQIVRRIDGNRVETLEFDRWAEPLADGLRSTLAGDLSARLPGTTVLPTAGSNVAEGTAVLAVTVLRFDADATGRVVLDAQWSLSPGGGAGGRKSGPTREIVEVPSAGTDPDAQVRTMSQAVGALADRIAAGVRR</sequence>
<reference evidence="2 3" key="1">
    <citation type="submission" date="2017-04" db="EMBL/GenBank/DDBJ databases">
        <authorList>
            <person name="Afonso C.L."/>
            <person name="Miller P.J."/>
            <person name="Scott M.A."/>
            <person name="Spackman E."/>
            <person name="Goraichik I."/>
            <person name="Dimitrov K.M."/>
            <person name="Suarez D.L."/>
            <person name="Swayne D.E."/>
        </authorList>
    </citation>
    <scope>NUCLEOTIDE SEQUENCE [LARGE SCALE GENOMIC DNA]</scope>
    <source>
        <strain evidence="2 3">A2P</strain>
    </source>
</reference>
<proteinExistence type="predicted"/>
<dbReference type="EMBL" id="FXAK01000005">
    <property type="protein sequence ID" value="SMF51335.1"/>
    <property type="molecule type" value="Genomic_DNA"/>
</dbReference>
<dbReference type="AlphaFoldDB" id="A0A1X7FFX2"/>
<dbReference type="Gene3D" id="3.40.50.10610">
    <property type="entry name" value="ABC-type transport auxiliary lipoprotein component"/>
    <property type="match status" value="1"/>
</dbReference>
<evidence type="ECO:0000313" key="3">
    <source>
        <dbReference type="Proteomes" id="UP000192936"/>
    </source>
</evidence>
<dbReference type="STRING" id="286727.SAMN02982917_2797"/>
<dbReference type="Pfam" id="PF03886">
    <property type="entry name" value="ABC_trans_aux"/>
    <property type="match status" value="1"/>
</dbReference>